<proteinExistence type="predicted"/>
<sequence>MAPHEDQIAPPDLGEYKIDTNVSPAAGSHENAIASACSEDATIVGSPAEGKKEDTLHSPEKPATVQVAELNQPLTHQIIKPTSWRPSLLRAGPISGLLALAFGVLQVIAAHLILALSDGKPVDSWRYQPTIDGPLLQRASTLTSAITSGRVNLVIDLAPELPSYMTGATHYPGNTNYLDLDDSLKPVVKDYGAGAPIKLSNSAGCSGKCSTTVLAPAFAELSCPSKQSLYDFSTPMTVKQMQSFNQTGLPPSDRAIFQVYHSLLPGSRESITFHTKVVQQPKDGSCATYVNTTSCSLRSAIGRYPVEIQDGYISIKGPPVIIAEANNTALDNSTIDRLHLYNENTQMLKTTLSGVAIIANTRFYSDVYLVQWPTALLPQLVTVGSGWFTWLQGWFNTGNGCIPDLGDPRDEIIHQLNELIFRFGVHYGSTMEARELGSLMDNGLEVRQAVTGTIDERTEVFQTELKFFAAAAAVELFTIAVILCTFRGYWKLGRATSLSPLETGKAFDAAALRDAGSNDNTREIELLLGDHHIQYGILENEMEYTAASRYLPAEKLAELTFYVLALFFTLRIGFRHHHVVWPQFGLLLITLISSLRIASASMLLYAETHSDSADDIATSVVVIGVCISSLLLSLLFGVQHLVNLSMKRAHQTAGTWHIILLRWTAAVALIVSIVGAVKISTSVYEPSGYESLAYKSSTYESSVCDSIAAGRRELEAASVLYLAVYLALATLIVLQYLNKASAPTEERKYLAAGVAALPFILVRMIYYIIGAFSSAGSMYMSAFMEFAMEAIVVVIFMAASWMALKKPRYAGAEGPSFTAATGQEEMESGHKPESSGPLPQEQCQNQTSRGIGEDGK</sequence>
<feature type="transmembrane region" description="Helical" evidence="2">
    <location>
        <begin position="586"/>
        <end position="604"/>
    </location>
</feature>
<dbReference type="Pfam" id="PF24800">
    <property type="entry name" value="DUF7702"/>
    <property type="match status" value="1"/>
</dbReference>
<feature type="region of interest" description="Disordered" evidence="1">
    <location>
        <begin position="815"/>
        <end position="856"/>
    </location>
</feature>
<feature type="transmembrane region" description="Helical" evidence="2">
    <location>
        <begin position="616"/>
        <end position="638"/>
    </location>
</feature>
<evidence type="ECO:0000313" key="5">
    <source>
        <dbReference type="Proteomes" id="UP001337655"/>
    </source>
</evidence>
<dbReference type="AlphaFoldDB" id="A0AAV9P884"/>
<dbReference type="PANTHER" id="PTHR37576">
    <property type="entry name" value="DEFECT AT LOW TEMPERATURE PROTEIN 1"/>
    <property type="match status" value="1"/>
</dbReference>
<reference evidence="4 5" key="1">
    <citation type="submission" date="2023-08" db="EMBL/GenBank/DDBJ databases">
        <title>Black Yeasts Isolated from many extreme environments.</title>
        <authorList>
            <person name="Coleine C."/>
            <person name="Stajich J.E."/>
            <person name="Selbmann L."/>
        </authorList>
    </citation>
    <scope>NUCLEOTIDE SEQUENCE [LARGE SCALE GENOMIC DNA]</scope>
    <source>
        <strain evidence="4 5">CCFEE 5935</strain>
    </source>
</reference>
<organism evidence="4 5">
    <name type="scientific">Saxophila tyrrhenica</name>
    <dbReference type="NCBI Taxonomy" id="1690608"/>
    <lineage>
        <taxon>Eukaryota</taxon>
        <taxon>Fungi</taxon>
        <taxon>Dikarya</taxon>
        <taxon>Ascomycota</taxon>
        <taxon>Pezizomycotina</taxon>
        <taxon>Dothideomycetes</taxon>
        <taxon>Dothideomycetidae</taxon>
        <taxon>Mycosphaerellales</taxon>
        <taxon>Extremaceae</taxon>
        <taxon>Saxophila</taxon>
    </lineage>
</organism>
<feature type="domain" description="DUF7702" evidence="3">
    <location>
        <begin position="557"/>
        <end position="804"/>
    </location>
</feature>
<feature type="transmembrane region" description="Helical" evidence="2">
    <location>
        <begin position="659"/>
        <end position="679"/>
    </location>
</feature>
<dbReference type="RefSeq" id="XP_064658486.1">
    <property type="nucleotide sequence ID" value="XM_064803571.1"/>
</dbReference>
<gene>
    <name evidence="4" type="ORF">LTR77_006329</name>
</gene>
<evidence type="ECO:0000256" key="2">
    <source>
        <dbReference type="SAM" id="Phobius"/>
    </source>
</evidence>
<protein>
    <recommendedName>
        <fullName evidence="3">DUF7702 domain-containing protein</fullName>
    </recommendedName>
</protein>
<dbReference type="Proteomes" id="UP001337655">
    <property type="component" value="Unassembled WGS sequence"/>
</dbReference>
<dbReference type="InterPro" id="IPR056119">
    <property type="entry name" value="DUF7702"/>
</dbReference>
<feature type="transmembrane region" description="Helical" evidence="2">
    <location>
        <begin position="719"/>
        <end position="737"/>
    </location>
</feature>
<accession>A0AAV9P884</accession>
<evidence type="ECO:0000313" key="4">
    <source>
        <dbReference type="EMBL" id="KAK5169020.1"/>
    </source>
</evidence>
<evidence type="ECO:0000256" key="1">
    <source>
        <dbReference type="SAM" id="MobiDB-lite"/>
    </source>
</evidence>
<dbReference type="GeneID" id="89927669"/>
<dbReference type="PANTHER" id="PTHR37576:SF2">
    <property type="entry name" value="DEFECT AT LOW TEMPERATURE PROTEIN 1"/>
    <property type="match status" value="1"/>
</dbReference>
<name>A0AAV9P884_9PEZI</name>
<keyword evidence="2" id="KW-0472">Membrane</keyword>
<comment type="caution">
    <text evidence="4">The sequence shown here is derived from an EMBL/GenBank/DDBJ whole genome shotgun (WGS) entry which is preliminary data.</text>
</comment>
<feature type="transmembrane region" description="Helical" evidence="2">
    <location>
        <begin position="467"/>
        <end position="490"/>
    </location>
</feature>
<keyword evidence="2" id="KW-0812">Transmembrane</keyword>
<feature type="transmembrane region" description="Helical" evidence="2">
    <location>
        <begin position="781"/>
        <end position="804"/>
    </location>
</feature>
<feature type="transmembrane region" description="Helical" evidence="2">
    <location>
        <begin position="749"/>
        <end position="769"/>
    </location>
</feature>
<keyword evidence="2" id="KW-1133">Transmembrane helix</keyword>
<evidence type="ECO:0000259" key="3">
    <source>
        <dbReference type="Pfam" id="PF24800"/>
    </source>
</evidence>
<dbReference type="EMBL" id="JAVRRT010000009">
    <property type="protein sequence ID" value="KAK5169020.1"/>
    <property type="molecule type" value="Genomic_DNA"/>
</dbReference>
<keyword evidence="5" id="KW-1185">Reference proteome</keyword>